<dbReference type="EMBL" id="FWFF01000012">
    <property type="protein sequence ID" value="SLM97601.1"/>
    <property type="molecule type" value="Genomic_DNA"/>
</dbReference>
<dbReference type="PANTHER" id="PTHR42733">
    <property type="entry name" value="DJ-1 PROTEIN"/>
    <property type="match status" value="1"/>
</dbReference>
<dbReference type="InterPro" id="IPR002818">
    <property type="entry name" value="DJ-1/PfpI"/>
</dbReference>
<evidence type="ECO:0000259" key="2">
    <source>
        <dbReference type="Pfam" id="PF01965"/>
    </source>
</evidence>
<evidence type="ECO:0000313" key="3">
    <source>
        <dbReference type="EMBL" id="SLM97601.1"/>
    </source>
</evidence>
<dbReference type="PROSITE" id="PS51276">
    <property type="entry name" value="PEPTIDASE_C56_PFPI"/>
    <property type="match status" value="1"/>
</dbReference>
<comment type="similarity">
    <text evidence="1">Belongs to the peptidase C56 family.</text>
</comment>
<dbReference type="Proteomes" id="UP000196581">
    <property type="component" value="Unassembled WGS sequence"/>
</dbReference>
<dbReference type="SUPFAM" id="SSF52317">
    <property type="entry name" value="Class I glutamine amidotransferase-like"/>
    <property type="match status" value="1"/>
</dbReference>
<dbReference type="PANTHER" id="PTHR42733:SF12">
    <property type="entry name" value="PROTEINASE"/>
    <property type="match status" value="1"/>
</dbReference>
<organism evidence="3 4">
    <name type="scientific">Brevibacterium yomogidense</name>
    <dbReference type="NCBI Taxonomy" id="946573"/>
    <lineage>
        <taxon>Bacteria</taxon>
        <taxon>Bacillati</taxon>
        <taxon>Actinomycetota</taxon>
        <taxon>Actinomycetes</taxon>
        <taxon>Micrococcales</taxon>
        <taxon>Brevibacteriaceae</taxon>
        <taxon>Brevibacterium</taxon>
    </lineage>
</organism>
<dbReference type="InterPro" id="IPR006286">
    <property type="entry name" value="C56_PfpI-like"/>
</dbReference>
<name>A0A1X6XEA1_9MICO</name>
<dbReference type="Gene3D" id="3.40.50.880">
    <property type="match status" value="1"/>
</dbReference>
<evidence type="ECO:0000256" key="1">
    <source>
        <dbReference type="ARBA" id="ARBA00008542"/>
    </source>
</evidence>
<feature type="domain" description="DJ-1/PfpI" evidence="2">
    <location>
        <begin position="31"/>
        <end position="199"/>
    </location>
</feature>
<proteinExistence type="inferred from homology"/>
<dbReference type="CDD" id="cd03134">
    <property type="entry name" value="GATase1_PfpI_like"/>
    <property type="match status" value="1"/>
</dbReference>
<gene>
    <name evidence="3" type="ORF">FM105_07385</name>
</gene>
<dbReference type="NCBIfam" id="TIGR01382">
    <property type="entry name" value="PfpI"/>
    <property type="match status" value="1"/>
</dbReference>
<dbReference type="Pfam" id="PF01965">
    <property type="entry name" value="DJ-1_PfpI"/>
    <property type="match status" value="1"/>
</dbReference>
<reference evidence="4" key="1">
    <citation type="submission" date="2017-02" db="EMBL/GenBank/DDBJ databases">
        <authorList>
            <person name="Dridi B."/>
        </authorList>
    </citation>
    <scope>NUCLEOTIDE SEQUENCE [LARGE SCALE GENOMIC DNA]</scope>
    <source>
        <strain evidence="4">B Co 03.10</strain>
    </source>
</reference>
<keyword evidence="4" id="KW-1185">Reference proteome</keyword>
<dbReference type="InterPro" id="IPR029062">
    <property type="entry name" value="Class_I_gatase-like"/>
</dbReference>
<dbReference type="AlphaFoldDB" id="A0A1X6XEA1"/>
<protein>
    <submittedName>
        <fullName evidence="3">ThiJ/PfpI family protein</fullName>
    </submittedName>
</protein>
<accession>A0A1X6XEA1</accession>
<sequence length="202" mass="21520">MLAVHPFWKVDIALQRKDPHMADASTPLTGKKVAFLLTRGVEQVELTSPRAALDEAGATTAIVSPSKDTLQAMEGDWTHAESFPVDVPVEQASVADYDALVLPGGTLNADALRTNAEAVALVKAFFDADKTVAAICHAPWILAEAGVAKDRRLTSFTSTKVDLENAGARWVDEEVVVDGNLITSRNPGDLDAFNAAIREALA</sequence>
<evidence type="ECO:0000313" key="4">
    <source>
        <dbReference type="Proteomes" id="UP000196581"/>
    </source>
</evidence>